<keyword evidence="1" id="KW-1133">Transmembrane helix</keyword>
<comment type="caution">
    <text evidence="2">The sequence shown here is derived from an EMBL/GenBank/DDBJ whole genome shotgun (WGS) entry which is preliminary data.</text>
</comment>
<sequence length="188" mass="20431">MAGVRACAGAVAGAMIPPVLYAPPAVRFPVGRGSLFLAFLCVPAALSALLSAAWCWWGARQWPWTAAGLALAAWLCAAATAARAWHRHPRGWLGWDGAEWRFYPAVGASEAAVDGWPLQRPPECVWDGQSFMWAALWMGSGFRVWCLLDCRADPQRWMDLRRALYFRPKLGMPADATAVARGPGALPP</sequence>
<evidence type="ECO:0000313" key="3">
    <source>
        <dbReference type="Proteomes" id="UP001501788"/>
    </source>
</evidence>
<evidence type="ECO:0008006" key="4">
    <source>
        <dbReference type="Google" id="ProtNLM"/>
    </source>
</evidence>
<accession>A0ABP8LFX7</accession>
<evidence type="ECO:0000256" key="1">
    <source>
        <dbReference type="SAM" id="Phobius"/>
    </source>
</evidence>
<name>A0ABP8LFX7_9BURK</name>
<keyword evidence="1" id="KW-0812">Transmembrane</keyword>
<organism evidence="2 3">
    <name type="scientific">Acidovorax lacteus</name>
    <dbReference type="NCBI Taxonomy" id="1924988"/>
    <lineage>
        <taxon>Bacteria</taxon>
        <taxon>Pseudomonadati</taxon>
        <taxon>Pseudomonadota</taxon>
        <taxon>Betaproteobacteria</taxon>
        <taxon>Burkholderiales</taxon>
        <taxon>Comamonadaceae</taxon>
        <taxon>Acidovorax</taxon>
    </lineage>
</organism>
<feature type="transmembrane region" description="Helical" evidence="1">
    <location>
        <begin position="35"/>
        <end position="57"/>
    </location>
</feature>
<dbReference type="Proteomes" id="UP001501788">
    <property type="component" value="Unassembled WGS sequence"/>
</dbReference>
<feature type="transmembrane region" description="Helical" evidence="1">
    <location>
        <begin position="64"/>
        <end position="85"/>
    </location>
</feature>
<reference evidence="3" key="1">
    <citation type="journal article" date="2019" name="Int. J. Syst. Evol. Microbiol.">
        <title>The Global Catalogue of Microorganisms (GCM) 10K type strain sequencing project: providing services to taxonomists for standard genome sequencing and annotation.</title>
        <authorList>
            <consortium name="The Broad Institute Genomics Platform"/>
            <consortium name="The Broad Institute Genome Sequencing Center for Infectious Disease"/>
            <person name="Wu L."/>
            <person name="Ma J."/>
        </authorList>
    </citation>
    <scope>NUCLEOTIDE SEQUENCE [LARGE SCALE GENOMIC DNA]</scope>
    <source>
        <strain evidence="3">JCM 31890</strain>
    </source>
</reference>
<keyword evidence="3" id="KW-1185">Reference proteome</keyword>
<protein>
    <recommendedName>
        <fullName evidence="4">Toxin CptA</fullName>
    </recommendedName>
</protein>
<evidence type="ECO:0000313" key="2">
    <source>
        <dbReference type="EMBL" id="GAA4428237.1"/>
    </source>
</evidence>
<keyword evidence="1" id="KW-0472">Membrane</keyword>
<proteinExistence type="predicted"/>
<dbReference type="EMBL" id="BAABEX010000029">
    <property type="protein sequence ID" value="GAA4428237.1"/>
    <property type="molecule type" value="Genomic_DNA"/>
</dbReference>
<gene>
    <name evidence="2" type="ORF">GCM10023090_26680</name>
</gene>